<proteinExistence type="predicted"/>
<accession>A0A0G4EIZ3</accession>
<sequence length="346" mass="37219">MRKLKEKEPLSSEHDDGESAAVDGSQHDYGAEAAANAEIAMAVLNNGTGDEWSGVGVGVGSAMRPAHRVEKKTRGYDDRDLGFHPRYDPLKADSRQYLLHPTPSASPAAADAAQQQHKEPKAKKRKTKAKKEQDDEPIQHADKGNESTEQEALAPAPPDAQAAVAAADTAHVRLEVHPLFASMFRKANQPHTQDDQQTAGDLKQQQGAPRRQKASREKGDTQTQPSAAAGSGGELQWAASVLGEGVLDDAKGEKPKKSRHKKPPSDGKNALTGRWGCADPPPCPVGPLNCRPFWRTESLDAVEAQWMARRRALTADYKSKHKQALRSQRNRGKAGGGRGGGGVEPD</sequence>
<dbReference type="InParanoid" id="A0A0G4EIZ3"/>
<name>A0A0G4EIZ3_VITBC</name>
<feature type="compositionally biased region" description="Basic and acidic residues" evidence="1">
    <location>
        <begin position="72"/>
        <end position="94"/>
    </location>
</feature>
<organism evidence="2 3">
    <name type="scientific">Vitrella brassicaformis (strain CCMP3155)</name>
    <dbReference type="NCBI Taxonomy" id="1169540"/>
    <lineage>
        <taxon>Eukaryota</taxon>
        <taxon>Sar</taxon>
        <taxon>Alveolata</taxon>
        <taxon>Colpodellida</taxon>
        <taxon>Vitrellaceae</taxon>
        <taxon>Vitrella</taxon>
    </lineage>
</organism>
<evidence type="ECO:0000256" key="1">
    <source>
        <dbReference type="SAM" id="MobiDB-lite"/>
    </source>
</evidence>
<feature type="compositionally biased region" description="Low complexity" evidence="1">
    <location>
        <begin position="103"/>
        <end position="115"/>
    </location>
</feature>
<feature type="compositionally biased region" description="Basic residues" evidence="1">
    <location>
        <begin position="120"/>
        <end position="129"/>
    </location>
</feature>
<dbReference type="AlphaFoldDB" id="A0A0G4EIZ3"/>
<feature type="region of interest" description="Disordered" evidence="1">
    <location>
        <begin position="183"/>
        <end position="274"/>
    </location>
</feature>
<keyword evidence="3" id="KW-1185">Reference proteome</keyword>
<feature type="compositionally biased region" description="Basic residues" evidence="1">
    <location>
        <begin position="319"/>
        <end position="332"/>
    </location>
</feature>
<feature type="compositionally biased region" description="Polar residues" evidence="1">
    <location>
        <begin position="189"/>
        <end position="207"/>
    </location>
</feature>
<feature type="region of interest" description="Disordered" evidence="1">
    <location>
        <begin position="47"/>
        <end position="167"/>
    </location>
</feature>
<dbReference type="Proteomes" id="UP000041254">
    <property type="component" value="Unassembled WGS sequence"/>
</dbReference>
<reference evidence="2 3" key="1">
    <citation type="submission" date="2014-11" db="EMBL/GenBank/DDBJ databases">
        <authorList>
            <person name="Zhu J."/>
            <person name="Qi W."/>
            <person name="Song R."/>
        </authorList>
    </citation>
    <scope>NUCLEOTIDE SEQUENCE [LARGE SCALE GENOMIC DNA]</scope>
</reference>
<gene>
    <name evidence="2" type="ORF">Vbra_7487</name>
</gene>
<feature type="compositionally biased region" description="Basic and acidic residues" evidence="1">
    <location>
        <begin position="1"/>
        <end position="14"/>
    </location>
</feature>
<dbReference type="VEuPathDB" id="CryptoDB:Vbra_7487"/>
<evidence type="ECO:0000313" key="3">
    <source>
        <dbReference type="Proteomes" id="UP000041254"/>
    </source>
</evidence>
<evidence type="ECO:0000313" key="2">
    <source>
        <dbReference type="EMBL" id="CEL95991.1"/>
    </source>
</evidence>
<protein>
    <submittedName>
        <fullName evidence="2">Uncharacterized protein</fullName>
    </submittedName>
</protein>
<feature type="compositionally biased region" description="Basic and acidic residues" evidence="1">
    <location>
        <begin position="130"/>
        <end position="146"/>
    </location>
</feature>
<dbReference type="EMBL" id="CDMY01000242">
    <property type="protein sequence ID" value="CEL95991.1"/>
    <property type="molecule type" value="Genomic_DNA"/>
</dbReference>
<feature type="region of interest" description="Disordered" evidence="1">
    <location>
        <begin position="316"/>
        <end position="346"/>
    </location>
</feature>
<feature type="compositionally biased region" description="Gly residues" evidence="1">
    <location>
        <begin position="333"/>
        <end position="346"/>
    </location>
</feature>
<feature type="region of interest" description="Disordered" evidence="1">
    <location>
        <begin position="1"/>
        <end position="29"/>
    </location>
</feature>